<dbReference type="AlphaFoldDB" id="A0A542EHA8"/>
<dbReference type="EMBL" id="VFMO01000001">
    <property type="protein sequence ID" value="TQJ14720.1"/>
    <property type="molecule type" value="Genomic_DNA"/>
</dbReference>
<keyword evidence="2" id="KW-1185">Reference proteome</keyword>
<dbReference type="RefSeq" id="WP_141928492.1">
    <property type="nucleotide sequence ID" value="NZ_BAABCI010000024.1"/>
</dbReference>
<organism evidence="1 2">
    <name type="scientific">Yimella lutea</name>
    <dbReference type="NCBI Taxonomy" id="587872"/>
    <lineage>
        <taxon>Bacteria</taxon>
        <taxon>Bacillati</taxon>
        <taxon>Actinomycetota</taxon>
        <taxon>Actinomycetes</taxon>
        <taxon>Micrococcales</taxon>
        <taxon>Dermacoccaceae</taxon>
        <taxon>Yimella</taxon>
    </lineage>
</organism>
<proteinExistence type="predicted"/>
<dbReference type="Proteomes" id="UP000320806">
    <property type="component" value="Unassembled WGS sequence"/>
</dbReference>
<evidence type="ECO:0000313" key="1">
    <source>
        <dbReference type="EMBL" id="TQJ14720.1"/>
    </source>
</evidence>
<gene>
    <name evidence="1" type="ORF">FB459_2221</name>
</gene>
<comment type="caution">
    <text evidence="1">The sequence shown here is derived from an EMBL/GenBank/DDBJ whole genome shotgun (WGS) entry which is preliminary data.</text>
</comment>
<name>A0A542EHA8_9MICO</name>
<protein>
    <submittedName>
        <fullName evidence="1">Uncharacterized protein</fullName>
    </submittedName>
</protein>
<reference evidence="1 2" key="1">
    <citation type="submission" date="2019-06" db="EMBL/GenBank/DDBJ databases">
        <title>Sequencing the genomes of 1000 actinobacteria strains.</title>
        <authorList>
            <person name="Klenk H.-P."/>
        </authorList>
    </citation>
    <scope>NUCLEOTIDE SEQUENCE [LARGE SCALE GENOMIC DNA]</scope>
    <source>
        <strain evidence="1 2">DSM 19828</strain>
    </source>
</reference>
<sequence>MSATITDERLLVFSYAKIAQDTIREDMVQRHDLPLSVLLIAGQVAQLLAYENDLFGLYPKRVAPTGDLNTVADYLRSACVDALFDESHLTHTAMDAVLRRTEELIEHGRP</sequence>
<accession>A0A542EHA8</accession>
<evidence type="ECO:0000313" key="2">
    <source>
        <dbReference type="Proteomes" id="UP000320806"/>
    </source>
</evidence>